<dbReference type="Proteomes" id="UP000291084">
    <property type="component" value="Chromosome 4"/>
</dbReference>
<accession>A0A0S3RTS8</accession>
<keyword evidence="2" id="KW-1185">Reference proteome</keyword>
<protein>
    <submittedName>
        <fullName evidence="1">Uncharacterized protein</fullName>
    </submittedName>
</protein>
<evidence type="ECO:0000313" key="1">
    <source>
        <dbReference type="EMBL" id="BAT84022.1"/>
    </source>
</evidence>
<reference evidence="1 2" key="1">
    <citation type="journal article" date="2015" name="Sci. Rep.">
        <title>The power of single molecule real-time sequencing technology in the de novo assembly of a eukaryotic genome.</title>
        <authorList>
            <person name="Sakai H."/>
            <person name="Naito K."/>
            <person name="Ogiso-Tanaka E."/>
            <person name="Takahashi Y."/>
            <person name="Iseki K."/>
            <person name="Muto C."/>
            <person name="Satou K."/>
            <person name="Teruya K."/>
            <person name="Shiroma A."/>
            <person name="Shimoji M."/>
            <person name="Hirano T."/>
            <person name="Itoh T."/>
            <person name="Kaga A."/>
            <person name="Tomooka N."/>
        </authorList>
    </citation>
    <scope>NUCLEOTIDE SEQUENCE [LARGE SCALE GENOMIC DNA]</scope>
    <source>
        <strain evidence="2">cv. Shumari</strain>
    </source>
</reference>
<dbReference type="EMBL" id="AP015037">
    <property type="protein sequence ID" value="BAT84022.1"/>
    <property type="molecule type" value="Genomic_DNA"/>
</dbReference>
<evidence type="ECO:0000313" key="2">
    <source>
        <dbReference type="Proteomes" id="UP000291084"/>
    </source>
</evidence>
<gene>
    <name evidence="1" type="primary">Vigan.04G128400</name>
    <name evidence="1" type="ORF">VIGAN_04128400</name>
</gene>
<feature type="non-terminal residue" evidence="1">
    <location>
        <position position="1"/>
    </location>
</feature>
<proteinExistence type="predicted"/>
<dbReference type="AlphaFoldDB" id="A0A0S3RTS8"/>
<sequence length="69" mass="8054">VCVTVLERKRKWGLGFEYCMVSIPFLRVIYGFGERKEVYFNHLRSSWCSTLIGKVPFVYSISFFGCKAC</sequence>
<name>A0A0S3RTS8_PHAAN</name>
<organism evidence="1 2">
    <name type="scientific">Vigna angularis var. angularis</name>
    <dbReference type="NCBI Taxonomy" id="157739"/>
    <lineage>
        <taxon>Eukaryota</taxon>
        <taxon>Viridiplantae</taxon>
        <taxon>Streptophyta</taxon>
        <taxon>Embryophyta</taxon>
        <taxon>Tracheophyta</taxon>
        <taxon>Spermatophyta</taxon>
        <taxon>Magnoliopsida</taxon>
        <taxon>eudicotyledons</taxon>
        <taxon>Gunneridae</taxon>
        <taxon>Pentapetalae</taxon>
        <taxon>rosids</taxon>
        <taxon>fabids</taxon>
        <taxon>Fabales</taxon>
        <taxon>Fabaceae</taxon>
        <taxon>Papilionoideae</taxon>
        <taxon>50 kb inversion clade</taxon>
        <taxon>NPAAA clade</taxon>
        <taxon>indigoferoid/millettioid clade</taxon>
        <taxon>Phaseoleae</taxon>
        <taxon>Vigna</taxon>
    </lineage>
</organism>